<dbReference type="EMBL" id="CAACXN010000014">
    <property type="protein sequence ID" value="VEW11728.1"/>
    <property type="molecule type" value="Genomic_DNA"/>
</dbReference>
<evidence type="ECO:0000313" key="3">
    <source>
        <dbReference type="EMBL" id="VEW11728.1"/>
    </source>
</evidence>
<reference evidence="2 6" key="3">
    <citation type="submission" date="2020-12" db="EMBL/GenBank/DDBJ databases">
        <title>FDA dAtabase for Regulatory Grade micrObial Sequences (FDA-ARGOS): Supporting development and validation of Infectious Disease Dx tests.</title>
        <authorList>
            <person name="Sproer C."/>
            <person name="Gronow S."/>
            <person name="Severitt S."/>
            <person name="Schroder I."/>
            <person name="Tallon L."/>
            <person name="Sadzewicz L."/>
            <person name="Zhao X."/>
            <person name="Boylan J."/>
            <person name="Ott S."/>
            <person name="Bowen H."/>
            <person name="Vavikolanu K."/>
            <person name="Mehta A."/>
            <person name="Aluvathingal J."/>
            <person name="Nadendla S."/>
            <person name="Lowell S."/>
            <person name="Myers T."/>
            <person name="Yan Y."/>
            <person name="Sichtig H."/>
        </authorList>
    </citation>
    <scope>NUCLEOTIDE SEQUENCE [LARGE SCALE GENOMIC DNA]</scope>
    <source>
        <strain evidence="2 6">FDAARGOS_902</strain>
    </source>
</reference>
<gene>
    <name evidence="1" type="ORF">B8X04_06360</name>
    <name evidence="2" type="ORF">I6G59_10875</name>
    <name evidence="3" type="ORF">NCTC12391_00896</name>
</gene>
<dbReference type="KEGG" id="bcau:I6G59_10875"/>
<evidence type="ECO:0000313" key="5">
    <source>
        <dbReference type="Proteomes" id="UP000386281"/>
    </source>
</evidence>
<dbReference type="Proteomes" id="UP000216867">
    <property type="component" value="Unassembled WGS sequence"/>
</dbReference>
<dbReference type="Proteomes" id="UP000386281">
    <property type="component" value="Unassembled WGS sequence"/>
</dbReference>
<dbReference type="EMBL" id="CP065682">
    <property type="protein sequence ID" value="QPS32519.1"/>
    <property type="molecule type" value="Genomic_DNA"/>
</dbReference>
<protein>
    <submittedName>
        <fullName evidence="3">SipW-cognate class signal peptide</fullName>
    </submittedName>
</protein>
<dbReference type="EMBL" id="NCWY01000005">
    <property type="protein sequence ID" value="PAK95877.1"/>
    <property type="molecule type" value="Genomic_DNA"/>
</dbReference>
<organism evidence="1 4">
    <name type="scientific">Brevibacterium casei</name>
    <dbReference type="NCBI Taxonomy" id="33889"/>
    <lineage>
        <taxon>Bacteria</taxon>
        <taxon>Bacillati</taxon>
        <taxon>Actinomycetota</taxon>
        <taxon>Actinomycetes</taxon>
        <taxon>Micrococcales</taxon>
        <taxon>Brevibacteriaceae</taxon>
        <taxon>Brevibacterium</taxon>
    </lineage>
</organism>
<evidence type="ECO:0000313" key="1">
    <source>
        <dbReference type="EMBL" id="PAK95877.1"/>
    </source>
</evidence>
<dbReference type="NCBIfam" id="TIGR04088">
    <property type="entry name" value="cognate_SipW"/>
    <property type="match status" value="1"/>
</dbReference>
<dbReference type="AlphaFoldDB" id="A0A269ZDI4"/>
<name>A0A269ZDI4_9MICO</name>
<evidence type="ECO:0000313" key="4">
    <source>
        <dbReference type="Proteomes" id="UP000216867"/>
    </source>
</evidence>
<evidence type="ECO:0000313" key="6">
    <source>
        <dbReference type="Proteomes" id="UP000594979"/>
    </source>
</evidence>
<accession>A0A269ZDI4</accession>
<dbReference type="InterPro" id="IPR023833">
    <property type="entry name" value="Signal_pept_SipW-depend-type"/>
</dbReference>
<proteinExistence type="predicted"/>
<dbReference type="RefSeq" id="WP_095375783.1">
    <property type="nucleotide sequence ID" value="NZ_CAACXN010000014.1"/>
</dbReference>
<reference evidence="3 5" key="2">
    <citation type="submission" date="2019-02" db="EMBL/GenBank/DDBJ databases">
        <authorList>
            <consortium name="Pathogen Informatics"/>
        </authorList>
    </citation>
    <scope>NUCLEOTIDE SEQUENCE [LARGE SCALE GENOMIC DNA]</scope>
    <source>
        <strain evidence="3 5">3012STDY7078520</strain>
    </source>
</reference>
<dbReference type="Proteomes" id="UP000594979">
    <property type="component" value="Chromosome"/>
</dbReference>
<sequence>MKSNISLKNTLILSLAAVLGILLGIGGGTLALWSDNTSGTGEISSGYEYFAAGRVDDTQAAKDKKASVSLGTAEAETLLKDGEVAVALQTDSLSQGNKGLRYELTPPDWSGGIFGASDVSVFRVRAPSECTVANTPTTAQDLRSTPVSAEYSETTDPTIEYWCVSAKLKDNGEVGQYENTATVTAEDPAGTKVEAKDSWNAKIRLGLDPKQEPNRDIVFEYETFRPGGAGR</sequence>
<reference evidence="1 4" key="1">
    <citation type="submission" date="2017-04" db="EMBL/GenBank/DDBJ databases">
        <title>Kefir bacterial isolates.</title>
        <authorList>
            <person name="Kim Y."/>
            <person name="Blasche S."/>
            <person name="Patil K.R."/>
        </authorList>
    </citation>
    <scope>NUCLEOTIDE SEQUENCE [LARGE SCALE GENOMIC DNA]</scope>
    <source>
        <strain evidence="1 4">OG2</strain>
    </source>
</reference>
<evidence type="ECO:0000313" key="2">
    <source>
        <dbReference type="EMBL" id="QPS32519.1"/>
    </source>
</evidence>